<proteinExistence type="inferred from homology"/>
<evidence type="ECO:0000313" key="4">
    <source>
        <dbReference type="EMBL" id="AVD71809.1"/>
    </source>
</evidence>
<dbReference type="GO" id="GO:0016491">
    <property type="term" value="F:oxidoreductase activity"/>
    <property type="evidence" value="ECO:0007669"/>
    <property type="project" value="UniProtKB-KW"/>
</dbReference>
<dbReference type="OrthoDB" id="9804774at2"/>
<dbReference type="PANTHER" id="PTHR42879">
    <property type="entry name" value="3-OXOACYL-(ACYL-CARRIER-PROTEIN) REDUCTASE"/>
    <property type="match status" value="1"/>
</dbReference>
<dbReference type="InterPro" id="IPR036291">
    <property type="entry name" value="NAD(P)-bd_dom_sf"/>
</dbReference>
<dbReference type="RefSeq" id="WP_104937040.1">
    <property type="nucleotide sequence ID" value="NZ_CP021255.1"/>
</dbReference>
<feature type="domain" description="Ketoreductase" evidence="3">
    <location>
        <begin position="6"/>
        <end position="188"/>
    </location>
</feature>
<comment type="similarity">
    <text evidence="1">Belongs to the short-chain dehydrogenases/reductases (SDR) family.</text>
</comment>
<dbReference type="FunFam" id="3.40.50.720:FF:000173">
    <property type="entry name" value="3-oxoacyl-[acyl-carrier protein] reductase"/>
    <property type="match status" value="1"/>
</dbReference>
<dbReference type="NCBIfam" id="NF009466">
    <property type="entry name" value="PRK12826.1-2"/>
    <property type="match status" value="1"/>
</dbReference>
<accession>A0A2L1GQ53</accession>
<dbReference type="InterPro" id="IPR057326">
    <property type="entry name" value="KR_dom"/>
</dbReference>
<dbReference type="Pfam" id="PF13561">
    <property type="entry name" value="adh_short_C2"/>
    <property type="match status" value="1"/>
</dbReference>
<organism evidence="4 5">
    <name type="scientific">Desulfobulbus oralis</name>
    <dbReference type="NCBI Taxonomy" id="1986146"/>
    <lineage>
        <taxon>Bacteria</taxon>
        <taxon>Pseudomonadati</taxon>
        <taxon>Thermodesulfobacteriota</taxon>
        <taxon>Desulfobulbia</taxon>
        <taxon>Desulfobulbales</taxon>
        <taxon>Desulfobulbaceae</taxon>
        <taxon>Desulfobulbus</taxon>
    </lineage>
</organism>
<dbReference type="SMART" id="SM00822">
    <property type="entry name" value="PKS_KR"/>
    <property type="match status" value="1"/>
</dbReference>
<dbReference type="AlphaFoldDB" id="A0A2L1GQ53"/>
<dbReference type="SUPFAM" id="SSF51735">
    <property type="entry name" value="NAD(P)-binding Rossmann-fold domains"/>
    <property type="match status" value="1"/>
</dbReference>
<dbReference type="KEGG" id="deo:CAY53_10320"/>
<keyword evidence="2" id="KW-0560">Oxidoreductase</keyword>
<evidence type="ECO:0000256" key="1">
    <source>
        <dbReference type="ARBA" id="ARBA00006484"/>
    </source>
</evidence>
<reference evidence="4" key="2">
    <citation type="journal article" date="2018" name="MBio">
        <title>Insights into the evolution of host association through the isolation and characterization of a novel human periodontal pathobiont, Desulfobulbus oralis.</title>
        <authorList>
            <person name="Cross K.L."/>
            <person name="Chirania P."/>
            <person name="Xiong W."/>
            <person name="Beall C.J."/>
            <person name="Elkins J.G."/>
            <person name="Giannone R.J."/>
            <person name="Griffen A.L."/>
            <person name="Guss A.M."/>
            <person name="Hettich R.L."/>
            <person name="Joshi S.S."/>
            <person name="Mokrzan E.M."/>
            <person name="Martin R.K."/>
            <person name="Zhulin I.B."/>
            <person name="Leys E.J."/>
            <person name="Podar M."/>
        </authorList>
    </citation>
    <scope>NUCLEOTIDE SEQUENCE [LARGE SCALE GENOMIC DNA]</scope>
    <source>
        <strain evidence="4">ORNL</strain>
    </source>
</reference>
<sequence>MNFSNAKAVVTGATRGIGRAVTLALLAEGAEVYGLFGGNQEAAGALREEAAQRGAGGRLRLRQLDVADFPAISDFFGQLEAEWERLDMLVNCAGIRRDAVTPMMKHADWQRVLDVNLSGCFNTSKAALPLMLRQKYGRIVFITSPMGHLGFAGQANYAASKAGQIGLMKSLSREVAKRRITVNCVSPGFIDTDFIAGLPAEQLGSYRKMVPAGRFGTAEEVASAVLFLLSEKAAYINGAVLEITGGL</sequence>
<dbReference type="Proteomes" id="UP000239867">
    <property type="component" value="Chromosome"/>
</dbReference>
<dbReference type="PANTHER" id="PTHR42879:SF2">
    <property type="entry name" value="3-OXOACYL-[ACYL-CARRIER-PROTEIN] REDUCTASE FABG"/>
    <property type="match status" value="1"/>
</dbReference>
<evidence type="ECO:0000313" key="5">
    <source>
        <dbReference type="Proteomes" id="UP000239867"/>
    </source>
</evidence>
<evidence type="ECO:0000259" key="3">
    <source>
        <dbReference type="SMART" id="SM00822"/>
    </source>
</evidence>
<dbReference type="PRINTS" id="PR00080">
    <property type="entry name" value="SDRFAMILY"/>
</dbReference>
<dbReference type="InterPro" id="IPR050259">
    <property type="entry name" value="SDR"/>
</dbReference>
<dbReference type="PRINTS" id="PR00081">
    <property type="entry name" value="GDHRDH"/>
</dbReference>
<gene>
    <name evidence="4" type="ORF">CAY53_10320</name>
</gene>
<name>A0A2L1GQ53_9BACT</name>
<dbReference type="EMBL" id="CP021255">
    <property type="protein sequence ID" value="AVD71809.1"/>
    <property type="molecule type" value="Genomic_DNA"/>
</dbReference>
<keyword evidence="5" id="KW-1185">Reference proteome</keyword>
<protein>
    <submittedName>
        <fullName evidence="4">Beta-ketoacyl-ACP reductase</fullName>
    </submittedName>
</protein>
<evidence type="ECO:0000256" key="2">
    <source>
        <dbReference type="ARBA" id="ARBA00023002"/>
    </source>
</evidence>
<dbReference type="Gene3D" id="3.40.50.720">
    <property type="entry name" value="NAD(P)-binding Rossmann-like Domain"/>
    <property type="match status" value="1"/>
</dbReference>
<reference evidence="4" key="1">
    <citation type="submission" date="2017-05" db="EMBL/GenBank/DDBJ databases">
        <authorList>
            <person name="Song R."/>
            <person name="Chenine A.L."/>
            <person name="Ruprecht R.M."/>
        </authorList>
    </citation>
    <scope>NUCLEOTIDE SEQUENCE</scope>
    <source>
        <strain evidence="4">ORNL</strain>
    </source>
</reference>
<dbReference type="InterPro" id="IPR002347">
    <property type="entry name" value="SDR_fam"/>
</dbReference>